<dbReference type="RefSeq" id="WP_257631893.1">
    <property type="nucleotide sequence ID" value="NZ_JANIIC010000018.1"/>
</dbReference>
<dbReference type="EMBL" id="JANIIC010000018">
    <property type="protein sequence ID" value="MCQ8830823.1"/>
    <property type="molecule type" value="Genomic_DNA"/>
</dbReference>
<accession>A0A9X2LW27</accession>
<keyword evidence="2" id="KW-1185">Reference proteome</keyword>
<evidence type="ECO:0000313" key="2">
    <source>
        <dbReference type="Proteomes" id="UP001142400"/>
    </source>
</evidence>
<evidence type="ECO:0000313" key="1">
    <source>
        <dbReference type="EMBL" id="MCQ8830823.1"/>
    </source>
</evidence>
<comment type="caution">
    <text evidence="1">The sequence shown here is derived from an EMBL/GenBank/DDBJ whole genome shotgun (WGS) entry which is preliminary data.</text>
</comment>
<sequence>MDTSGYRDLADRLKAYGLSIVAKDAQLCVPNPLGANPVKGIAGQEGRYVSASGYELGERGDENGTALHIAFLRSASPVGAV</sequence>
<proteinExistence type="predicted"/>
<reference evidence="1" key="1">
    <citation type="submission" date="2022-06" db="EMBL/GenBank/DDBJ databases">
        <title>WGS of actinobacteria.</title>
        <authorList>
            <person name="Thawai C."/>
        </authorList>
    </citation>
    <scope>NUCLEOTIDE SEQUENCE</scope>
    <source>
        <strain evidence="1">DSM 42010</strain>
    </source>
</reference>
<dbReference type="AlphaFoldDB" id="A0A9X2LW27"/>
<dbReference type="Proteomes" id="UP001142400">
    <property type="component" value="Unassembled WGS sequence"/>
</dbReference>
<name>A0A9X2LW27_STRMQ</name>
<gene>
    <name evidence="1" type="ORF">NQU54_17580</name>
</gene>
<protein>
    <submittedName>
        <fullName evidence="1">Uncharacterized protein</fullName>
    </submittedName>
</protein>
<organism evidence="1 2">
    <name type="scientific">Streptomyces malaysiensis subsp. samsunensis</name>
    <dbReference type="NCBI Taxonomy" id="459658"/>
    <lineage>
        <taxon>Bacteria</taxon>
        <taxon>Bacillati</taxon>
        <taxon>Actinomycetota</taxon>
        <taxon>Actinomycetes</taxon>
        <taxon>Kitasatosporales</taxon>
        <taxon>Streptomycetaceae</taxon>
        <taxon>Streptomyces</taxon>
        <taxon>Streptomyces violaceusniger group</taxon>
    </lineage>
</organism>